<dbReference type="EMBL" id="JAEPRQ010000005">
    <property type="protein sequence ID" value="MBK4217027.1"/>
    <property type="molecule type" value="Genomic_DNA"/>
</dbReference>
<dbReference type="AlphaFoldDB" id="A0A934SKN2"/>
<dbReference type="Proteomes" id="UP000640485">
    <property type="component" value="Unassembled WGS sequence"/>
</dbReference>
<keyword evidence="2" id="KW-1185">Reference proteome</keyword>
<organism evidence="1 2">
    <name type="scientific">Paracoccus caeni</name>
    <dbReference type="NCBI Taxonomy" id="657651"/>
    <lineage>
        <taxon>Bacteria</taxon>
        <taxon>Pseudomonadati</taxon>
        <taxon>Pseudomonadota</taxon>
        <taxon>Alphaproteobacteria</taxon>
        <taxon>Rhodobacterales</taxon>
        <taxon>Paracoccaceae</taxon>
        <taxon>Paracoccus</taxon>
    </lineage>
</organism>
<evidence type="ECO:0000313" key="2">
    <source>
        <dbReference type="Proteomes" id="UP000640485"/>
    </source>
</evidence>
<proteinExistence type="predicted"/>
<gene>
    <name evidence="1" type="ORF">JJJ17_13910</name>
</gene>
<dbReference type="RefSeq" id="WP_200687454.1">
    <property type="nucleotide sequence ID" value="NZ_JAEPRQ010000005.1"/>
</dbReference>
<accession>A0A934SKN2</accession>
<name>A0A934SKN2_9RHOB</name>
<reference evidence="1" key="1">
    <citation type="submission" date="2021-01" db="EMBL/GenBank/DDBJ databases">
        <title>Paracoccus amoyensis sp. nov., isolated from the surface seawater along the coast of Xiamen Island, China.</title>
        <authorList>
            <person name="Lyu L."/>
        </authorList>
    </citation>
    <scope>NUCLEOTIDE SEQUENCE</scope>
    <source>
        <strain evidence="1">MJ17</strain>
    </source>
</reference>
<evidence type="ECO:0000313" key="1">
    <source>
        <dbReference type="EMBL" id="MBK4217027.1"/>
    </source>
</evidence>
<sequence>MKMRLTYEKWRQERANLIKSIEVANLANPGSLIAIAFQRALTWIEEHPAAKRQSPVAQLAYAQVSVRNKGL</sequence>
<protein>
    <submittedName>
        <fullName evidence="1">Uncharacterized protein</fullName>
    </submittedName>
</protein>
<comment type="caution">
    <text evidence="1">The sequence shown here is derived from an EMBL/GenBank/DDBJ whole genome shotgun (WGS) entry which is preliminary data.</text>
</comment>